<dbReference type="InterPro" id="IPR013083">
    <property type="entry name" value="Znf_RING/FYVE/PHD"/>
</dbReference>
<evidence type="ECO:0000256" key="1">
    <source>
        <dbReference type="PROSITE-ProRule" id="PRU00175"/>
    </source>
</evidence>
<evidence type="ECO:0000313" key="4">
    <source>
        <dbReference type="Proteomes" id="UP000000864"/>
    </source>
</evidence>
<organism evidence="3 4">
    <name type="scientific">Ectocarpus siliculosus virus 1 (isolate New Zealand/Kaikoura/1988)</name>
    <name type="common">EsV-1</name>
    <dbReference type="NCBI Taxonomy" id="654926"/>
    <lineage>
        <taxon>Viruses</taxon>
        <taxon>Varidnaviria</taxon>
        <taxon>Bamfordvirae</taxon>
        <taxon>Nucleocytoviricota</taxon>
        <taxon>Megaviricetes</taxon>
        <taxon>Algavirales</taxon>
        <taxon>Phycodnaviridae</taxon>
        <taxon>Phaeovirus</taxon>
        <taxon>Phaeovirus unasiliculosus</taxon>
        <taxon>Ectocarpus siliculosus virus 1</taxon>
    </lineage>
</organism>
<protein>
    <submittedName>
        <fullName evidence="3">EsV-1-19</fullName>
    </submittedName>
</protein>
<dbReference type="Proteomes" id="UP000000864">
    <property type="component" value="Segment"/>
</dbReference>
<keyword evidence="1" id="KW-0479">Metal-binding</keyword>
<evidence type="ECO:0000313" key="3">
    <source>
        <dbReference type="EMBL" id="AAK14445.1"/>
    </source>
</evidence>
<keyword evidence="4" id="KW-1185">Reference proteome</keyword>
<dbReference type="PROSITE" id="PS50089">
    <property type="entry name" value="ZF_RING_2"/>
    <property type="match status" value="1"/>
</dbReference>
<reference evidence="3 4" key="1">
    <citation type="journal article" date="1995" name="Virology">
        <title>Coat protein of the Ectocarpus siliculosus virus.</title>
        <authorList>
            <person name="Klein M."/>
            <person name="Lanka S.T."/>
            <person name="Knippers R."/>
            <person name="Muller D.G."/>
        </authorList>
    </citation>
    <scope>NUCLEOTIDE SEQUENCE [LARGE SCALE GENOMIC DNA]</scope>
    <source>
        <strain evidence="4">Isolate New Zealand/Kaikoura/1988</strain>
    </source>
</reference>
<reference evidence="3 4" key="3">
    <citation type="journal article" date="2000" name="Virology">
        <title>Characterization and immunolocalization of major structural proteins in the brown algal virus EsV-1.</title>
        <authorList>
            <person name="Delaroque N."/>
            <person name="Wolf S."/>
            <person name="Muller D.G."/>
            <person name="Knippers R."/>
        </authorList>
    </citation>
    <scope>NUCLEOTIDE SEQUENCE [LARGE SCALE GENOMIC DNA]</scope>
    <source>
        <strain evidence="4">Isolate New Zealand/Kaikoura/1988</strain>
    </source>
</reference>
<dbReference type="Gene3D" id="3.30.40.10">
    <property type="entry name" value="Zinc/RING finger domain, C3HC4 (zinc finger)"/>
    <property type="match status" value="1"/>
</dbReference>
<dbReference type="EMBL" id="AF204951">
    <property type="protein sequence ID" value="AAK14445.1"/>
    <property type="molecule type" value="Genomic_DNA"/>
</dbReference>
<gene>
    <name evidence="3" type="primary">ORF 19</name>
</gene>
<accession>Q8QNP2</accession>
<dbReference type="GO" id="GO:0008270">
    <property type="term" value="F:zinc ion binding"/>
    <property type="evidence" value="ECO:0007669"/>
    <property type="project" value="UniProtKB-KW"/>
</dbReference>
<dbReference type="KEGG" id="vg:920713"/>
<dbReference type="InterPro" id="IPR001841">
    <property type="entry name" value="Znf_RING"/>
</dbReference>
<proteinExistence type="predicted"/>
<evidence type="ECO:0000259" key="2">
    <source>
        <dbReference type="PROSITE" id="PS50089"/>
    </source>
</evidence>
<keyword evidence="1" id="KW-0862">Zinc</keyword>
<reference evidence="3 4" key="2">
    <citation type="journal article" date="1998" name="Adv. Virus Res.">
        <title>Viruses in marine brown algae.</title>
        <authorList>
            <person name="Muller D.G."/>
            <person name="Kapp M."/>
            <person name="Knippers R."/>
        </authorList>
    </citation>
    <scope>NUCLEOTIDE SEQUENCE [LARGE SCALE GENOMIC DNA]</scope>
    <source>
        <strain evidence="4">Isolate New Zealand/Kaikoura/1988</strain>
    </source>
</reference>
<feature type="domain" description="RING-type" evidence="2">
    <location>
        <begin position="109"/>
        <end position="149"/>
    </location>
</feature>
<name>Q8QNP2_ESV1K</name>
<organismHost>
    <name type="scientific">Ectocarpus siliculosus</name>
    <name type="common">Brown alga</name>
    <name type="synonym">Conferva siliculosa</name>
    <dbReference type="NCBI Taxonomy" id="2880"/>
</organismHost>
<keyword evidence="1" id="KW-0863">Zinc-finger</keyword>
<reference evidence="3 4" key="4">
    <citation type="journal article" date="2000" name="Virology">
        <title>The brown algal virus EsV-1 particle contains a putative hybrid histidine kinase.</title>
        <authorList>
            <person name="Delaroque N."/>
            <person name="Wolf S."/>
            <person name="Muller D.G."/>
            <person name="Knippers R."/>
        </authorList>
    </citation>
    <scope>NUCLEOTIDE SEQUENCE [LARGE SCALE GENOMIC DNA]</scope>
    <source>
        <strain evidence="4">Isolate New Zealand/Kaikoura/1988</strain>
    </source>
</reference>
<sequence length="232" mass="26241">MDSVRLCAAKLGYTVIDRKISAKAVPDVYAELEIITRVCAKDKTKVFVFSDKDDIAKIQEWREGFGNESRECHTIFVWDSLIYYISESDKPKTLKEWELLLSKQQSLECVICFERITASADARPCLTCHAMCCADCNWKQSLPECPVCKAFDMKSYVRNRGVYAAQLLPQLGIPMADVKKSKDMCASQIKELTGFDHLEDLIDSAMVAAGEKVYDVRDQLTLSREQARQSVA</sequence>